<reference evidence="2" key="1">
    <citation type="journal article" date="2014" name="Front. Microbiol.">
        <title>High frequency of phylogenetically diverse reductive dehalogenase-homologous genes in deep subseafloor sedimentary metagenomes.</title>
        <authorList>
            <person name="Kawai M."/>
            <person name="Futagami T."/>
            <person name="Toyoda A."/>
            <person name="Takaki Y."/>
            <person name="Nishi S."/>
            <person name="Hori S."/>
            <person name="Arai W."/>
            <person name="Tsubouchi T."/>
            <person name="Morono Y."/>
            <person name="Uchiyama I."/>
            <person name="Ito T."/>
            <person name="Fujiyama A."/>
            <person name="Inagaki F."/>
            <person name="Takami H."/>
        </authorList>
    </citation>
    <scope>NUCLEOTIDE SEQUENCE</scope>
    <source>
        <strain evidence="2">Expedition CK06-06</strain>
    </source>
</reference>
<dbReference type="InterPro" id="IPR006944">
    <property type="entry name" value="Phage/GTA_portal"/>
</dbReference>
<sequence length="164" mass="18292">MSQKDMDFSQLRKQTRENLLFAFGMPQSVMGVSENVNRANAEAGDYTFARWLIKPRLTRIKNKLNEQLLPMFKAADLELDFDEIVPETVEQKKMLAESGVKAGWMTVNEARKLNGLDPAKGGDIFLIPFNMMPTPADKPIEPPPAKPPGAPPPPKAKGLTEEQK</sequence>
<evidence type="ECO:0000313" key="2">
    <source>
        <dbReference type="EMBL" id="GAG96627.1"/>
    </source>
</evidence>
<accession>X1CUI5</accession>
<organism evidence="2">
    <name type="scientific">marine sediment metagenome</name>
    <dbReference type="NCBI Taxonomy" id="412755"/>
    <lineage>
        <taxon>unclassified sequences</taxon>
        <taxon>metagenomes</taxon>
        <taxon>ecological metagenomes</taxon>
    </lineage>
</organism>
<name>X1CUI5_9ZZZZ</name>
<evidence type="ECO:0000256" key="1">
    <source>
        <dbReference type="SAM" id="MobiDB-lite"/>
    </source>
</evidence>
<protein>
    <recommendedName>
        <fullName evidence="3">Phage portal protein</fullName>
    </recommendedName>
</protein>
<gene>
    <name evidence="2" type="ORF">S01H4_51084</name>
</gene>
<feature type="compositionally biased region" description="Pro residues" evidence="1">
    <location>
        <begin position="141"/>
        <end position="155"/>
    </location>
</feature>
<proteinExistence type="predicted"/>
<dbReference type="Pfam" id="PF04860">
    <property type="entry name" value="Phage_portal"/>
    <property type="match status" value="1"/>
</dbReference>
<dbReference type="EMBL" id="BART01029062">
    <property type="protein sequence ID" value="GAG96627.1"/>
    <property type="molecule type" value="Genomic_DNA"/>
</dbReference>
<feature type="region of interest" description="Disordered" evidence="1">
    <location>
        <begin position="132"/>
        <end position="164"/>
    </location>
</feature>
<feature type="non-terminal residue" evidence="2">
    <location>
        <position position="164"/>
    </location>
</feature>
<evidence type="ECO:0008006" key="3">
    <source>
        <dbReference type="Google" id="ProtNLM"/>
    </source>
</evidence>
<comment type="caution">
    <text evidence="2">The sequence shown here is derived from an EMBL/GenBank/DDBJ whole genome shotgun (WGS) entry which is preliminary data.</text>
</comment>
<dbReference type="AlphaFoldDB" id="X1CUI5"/>